<comment type="caution">
    <text evidence="1">The sequence shown here is derived from an EMBL/GenBank/DDBJ whole genome shotgun (WGS) entry which is preliminary data.</text>
</comment>
<dbReference type="SUPFAM" id="SSF51161">
    <property type="entry name" value="Trimeric LpxA-like enzymes"/>
    <property type="match status" value="1"/>
</dbReference>
<dbReference type="AlphaFoldDB" id="A0A553V0Y6"/>
<accession>A0A553V0Y6</accession>
<dbReference type="Proteomes" id="UP000316092">
    <property type="component" value="Unassembled WGS sequence"/>
</dbReference>
<evidence type="ECO:0000313" key="2">
    <source>
        <dbReference type="Proteomes" id="UP000316092"/>
    </source>
</evidence>
<dbReference type="Gene3D" id="2.160.10.10">
    <property type="entry name" value="Hexapeptide repeat proteins"/>
    <property type="match status" value="1"/>
</dbReference>
<dbReference type="GO" id="GO:0016740">
    <property type="term" value="F:transferase activity"/>
    <property type="evidence" value="ECO:0007669"/>
    <property type="project" value="UniProtKB-KW"/>
</dbReference>
<evidence type="ECO:0000313" key="1">
    <source>
        <dbReference type="EMBL" id="TSA86139.1"/>
    </source>
</evidence>
<dbReference type="InterPro" id="IPR001451">
    <property type="entry name" value="Hexapep"/>
</dbReference>
<keyword evidence="2" id="KW-1185">Reference proteome</keyword>
<dbReference type="OrthoDB" id="9801697at2"/>
<proteinExistence type="predicted"/>
<dbReference type="Pfam" id="PF00132">
    <property type="entry name" value="Hexapep"/>
    <property type="match status" value="1"/>
</dbReference>
<dbReference type="CDD" id="cd04647">
    <property type="entry name" value="LbH_MAT_like"/>
    <property type="match status" value="1"/>
</dbReference>
<name>A0A553V0Y6_9DEIO</name>
<gene>
    <name evidence="1" type="ORF">FNU79_08130</name>
</gene>
<dbReference type="PANTHER" id="PTHR23416">
    <property type="entry name" value="SIALIC ACID SYNTHASE-RELATED"/>
    <property type="match status" value="1"/>
</dbReference>
<dbReference type="InterPro" id="IPR011004">
    <property type="entry name" value="Trimer_LpxA-like_sf"/>
</dbReference>
<organism evidence="1 2">
    <name type="scientific">Deinococcus detaillensis</name>
    <dbReference type="NCBI Taxonomy" id="2592048"/>
    <lineage>
        <taxon>Bacteria</taxon>
        <taxon>Thermotogati</taxon>
        <taxon>Deinococcota</taxon>
        <taxon>Deinococci</taxon>
        <taxon>Deinococcales</taxon>
        <taxon>Deinococcaceae</taxon>
        <taxon>Deinococcus</taxon>
    </lineage>
</organism>
<dbReference type="EMBL" id="VKDB01000006">
    <property type="protein sequence ID" value="TSA86139.1"/>
    <property type="molecule type" value="Genomic_DNA"/>
</dbReference>
<dbReference type="InterPro" id="IPR051159">
    <property type="entry name" value="Hexapeptide_acetyltransf"/>
</dbReference>
<dbReference type="PANTHER" id="PTHR23416:SF78">
    <property type="entry name" value="LIPOPOLYSACCHARIDE BIOSYNTHESIS O-ACETYL TRANSFERASE WBBJ-RELATED"/>
    <property type="match status" value="1"/>
</dbReference>
<protein>
    <submittedName>
        <fullName evidence="1">Acetyltransferase</fullName>
    </submittedName>
</protein>
<keyword evidence="1" id="KW-0808">Transferase</keyword>
<reference evidence="1 2" key="1">
    <citation type="submission" date="2019-07" db="EMBL/GenBank/DDBJ databases">
        <title>Deinococcus detaillus sp. nov., isolated from humus soil in Antarctica.</title>
        <authorList>
            <person name="Zhang K."/>
        </authorList>
    </citation>
    <scope>NUCLEOTIDE SEQUENCE [LARGE SCALE GENOMIC DNA]</scope>
    <source>
        <strain evidence="1 2">H1</strain>
    </source>
</reference>
<sequence length="213" mass="23732">MIKSALIKIKNRGFRFVFGRVFDRIVSYSVASANNYSKDFYIHHSVIWQGGRHIKVGKSFVSGRNCRIEAILNYAGMTFIPRIEFGDNVTLNDNIHIGCARSVTIGNNVLMASNIFISDHNHGKYSGTNQDSPLTPPEHRDLDVSDVFIGNNVWIGESASILPGVIIGEGCIVGANSVVTKDIPKFCIVAGNPARILKYYDEKSRVWRRADDR</sequence>